<evidence type="ECO:0000259" key="2">
    <source>
        <dbReference type="Pfam" id="PF13824"/>
    </source>
</evidence>
<dbReference type="Proteomes" id="UP000629468">
    <property type="component" value="Unassembled WGS sequence"/>
</dbReference>
<proteinExistence type="predicted"/>
<dbReference type="EMBL" id="JABXXO010000004">
    <property type="protein sequence ID" value="KAF7778838.1"/>
    <property type="molecule type" value="Genomic_DNA"/>
</dbReference>
<dbReference type="PANTHER" id="PTHR28069:SF1">
    <property type="entry name" value="PROTEIN MSS51, MITOCHONDRIAL"/>
    <property type="match status" value="1"/>
</dbReference>
<evidence type="ECO:0000313" key="5">
    <source>
        <dbReference type="Proteomes" id="UP000629468"/>
    </source>
</evidence>
<feature type="compositionally biased region" description="Low complexity" evidence="1">
    <location>
        <begin position="296"/>
        <end position="317"/>
    </location>
</feature>
<feature type="region of interest" description="Disordered" evidence="1">
    <location>
        <begin position="293"/>
        <end position="344"/>
    </location>
</feature>
<evidence type="ECO:0000256" key="1">
    <source>
        <dbReference type="SAM" id="MobiDB-lite"/>
    </source>
</evidence>
<dbReference type="Pfam" id="PF13824">
    <property type="entry name" value="zf-Mss51"/>
    <property type="match status" value="1"/>
</dbReference>
<protein>
    <submittedName>
        <fullName evidence="4">Uncharacterized protein</fullName>
    </submittedName>
</protein>
<evidence type="ECO:0000259" key="3">
    <source>
        <dbReference type="Pfam" id="PF20179"/>
    </source>
</evidence>
<name>A0A8H7KIX7_AGABI</name>
<accession>A0A8H7KIX7</accession>
<sequence length="532" mass="59767">MLLPRTRPLFRSPALSLSRNVPNTYHRRLIFTFLKKKKQPNASPSPNPLLTEDNLFHPFSKSPFPAVRARGGAIQQLAPCPVCAGSHTHIHAHTQAQPRAVKFECPDCGWPTHCSEEHWKEDTEHEKYCHRLREANEDEHDLRSGRRLHEFELPGPQGYEETISFANWDVYWYTRGFNSMDTERSRRHASKLLTYPITIGGALHQYSNLTLNNQRLTPEGSRSLAALRSTLHVEPGAPETEEAAVGKPQVRIFILGARAESSLPPHVWEQLTMLFPSTHFHLFFIGPQVSLPKPPTSSTADATASTNSTSSNDASNTGDLSSKTSDTTPEKEVTVKKPEYLPNVYEPPTPAPIARFKRTRDSIQRYGVPSYTIPYTPQLTITGMQAKYADVHAQFQYTLDPYSDVFFMFSPGFGFPSPESVDENGQPQLQIASPTEWGPVLPMLLASKCSIFVTGFSPTDVERDVRSLSSAPQVAGEFEWVITPGPNSFSSEKWEIADFDPRVMVKTNWGIWAIRGKSRDVQERSSVFRLFG</sequence>
<dbReference type="AlphaFoldDB" id="A0A8H7KIX7"/>
<dbReference type="PANTHER" id="PTHR28069">
    <property type="entry name" value="GH20023P"/>
    <property type="match status" value="1"/>
</dbReference>
<comment type="caution">
    <text evidence="4">The sequence shown here is derived from an EMBL/GenBank/DDBJ whole genome shotgun (WGS) entry which is preliminary data.</text>
</comment>
<evidence type="ECO:0000313" key="4">
    <source>
        <dbReference type="EMBL" id="KAF7778838.1"/>
    </source>
</evidence>
<dbReference type="Pfam" id="PF20179">
    <property type="entry name" value="MSS51_C"/>
    <property type="match status" value="1"/>
</dbReference>
<dbReference type="InterPro" id="IPR032717">
    <property type="entry name" value="Mss51_Znf"/>
</dbReference>
<dbReference type="InterPro" id="IPR046824">
    <property type="entry name" value="Mss51-like_C"/>
</dbReference>
<feature type="compositionally biased region" description="Basic and acidic residues" evidence="1">
    <location>
        <begin position="328"/>
        <end position="339"/>
    </location>
</feature>
<feature type="domain" description="Mitochondrial splicing suppressor 51-like C-terminal" evidence="3">
    <location>
        <begin position="196"/>
        <end position="496"/>
    </location>
</feature>
<feature type="compositionally biased region" description="Polar residues" evidence="1">
    <location>
        <begin position="318"/>
        <end position="327"/>
    </location>
</feature>
<organism evidence="4 5">
    <name type="scientific">Agaricus bisporus var. burnettii</name>
    <dbReference type="NCBI Taxonomy" id="192524"/>
    <lineage>
        <taxon>Eukaryota</taxon>
        <taxon>Fungi</taxon>
        <taxon>Dikarya</taxon>
        <taxon>Basidiomycota</taxon>
        <taxon>Agaricomycotina</taxon>
        <taxon>Agaricomycetes</taxon>
        <taxon>Agaricomycetidae</taxon>
        <taxon>Agaricales</taxon>
        <taxon>Agaricineae</taxon>
        <taxon>Agaricaceae</taxon>
        <taxon>Agaricus</taxon>
    </lineage>
</organism>
<feature type="domain" description="Mitochondrial splicing suppressor 51 zinc-finger" evidence="2">
    <location>
        <begin position="80"/>
        <end position="142"/>
    </location>
</feature>
<gene>
    <name evidence="4" type="ORF">Agabi119p4_3183</name>
</gene>
<reference evidence="4 5" key="1">
    <citation type="journal article" name="Sci. Rep.">
        <title>Telomere-to-telomere assembled and centromere annotated genomes of the two main subspecies of the button mushroom Agaricus bisporus reveal especially polymorphic chromosome ends.</title>
        <authorList>
            <person name="Sonnenberg A.S.M."/>
            <person name="Sedaghat-Telgerd N."/>
            <person name="Lavrijssen B."/>
            <person name="Ohm R.A."/>
            <person name="Hendrickx P.M."/>
            <person name="Scholtmeijer K."/>
            <person name="Baars J.J.P."/>
            <person name="van Peer A."/>
        </authorList>
    </citation>
    <scope>NUCLEOTIDE SEQUENCE [LARGE SCALE GENOMIC DNA]</scope>
    <source>
        <strain evidence="4 5">H119_p4</strain>
    </source>
</reference>